<dbReference type="InterPro" id="IPR038078">
    <property type="entry name" value="PhoU-like_sf"/>
</dbReference>
<comment type="caution">
    <text evidence="7">The sequence shown here is derived from an EMBL/GenBank/DDBJ whole genome shotgun (WGS) entry which is preliminary data.</text>
</comment>
<dbReference type="SUPFAM" id="SSF109755">
    <property type="entry name" value="PhoU-like"/>
    <property type="match status" value="1"/>
</dbReference>
<feature type="transmembrane region" description="Helical" evidence="6">
    <location>
        <begin position="178"/>
        <end position="198"/>
    </location>
</feature>
<keyword evidence="8" id="KW-1185">Reference proteome</keyword>
<keyword evidence="3 6" id="KW-0812">Transmembrane</keyword>
<feature type="transmembrane region" description="Helical" evidence="6">
    <location>
        <begin position="140"/>
        <end position="158"/>
    </location>
</feature>
<dbReference type="NCBIfam" id="NF037997">
    <property type="entry name" value="Na_Pi_symport"/>
    <property type="match status" value="1"/>
</dbReference>
<organism evidence="7 8">
    <name type="scientific">Hoylesella saccharolytica F0055</name>
    <dbReference type="NCBI Taxonomy" id="1127699"/>
    <lineage>
        <taxon>Bacteria</taxon>
        <taxon>Pseudomonadati</taxon>
        <taxon>Bacteroidota</taxon>
        <taxon>Bacteroidia</taxon>
        <taxon>Bacteroidales</taxon>
        <taxon>Prevotellaceae</taxon>
        <taxon>Hoylesella</taxon>
    </lineage>
</organism>
<proteinExistence type="predicted"/>
<reference evidence="7 8" key="1">
    <citation type="submission" date="2012-05" db="EMBL/GenBank/DDBJ databases">
        <authorList>
            <person name="Weinstock G."/>
            <person name="Sodergren E."/>
            <person name="Lobos E.A."/>
            <person name="Fulton L."/>
            <person name="Fulton R."/>
            <person name="Courtney L."/>
            <person name="Fronick C."/>
            <person name="O'Laughlin M."/>
            <person name="Godfrey J."/>
            <person name="Wilson R.M."/>
            <person name="Miner T."/>
            <person name="Farmer C."/>
            <person name="Delehaunty K."/>
            <person name="Cordes M."/>
            <person name="Minx P."/>
            <person name="Tomlinson C."/>
            <person name="Chen J."/>
            <person name="Wollam A."/>
            <person name="Pepin K.H."/>
            <person name="Bhonagiri V."/>
            <person name="Zhang X."/>
            <person name="Suruliraj S."/>
            <person name="Warren W."/>
            <person name="Mitreva M."/>
            <person name="Mardis E.R."/>
            <person name="Wilson R.K."/>
        </authorList>
    </citation>
    <scope>NUCLEOTIDE SEQUENCE [LARGE SCALE GENOMIC DNA]</scope>
    <source>
        <strain evidence="7 8">F0055</strain>
    </source>
</reference>
<dbReference type="PANTHER" id="PTHR10010:SF46">
    <property type="entry name" value="SODIUM-DEPENDENT PHOSPHATE TRANSPORT PROTEIN 2B"/>
    <property type="match status" value="1"/>
</dbReference>
<feature type="transmembrane region" description="Helical" evidence="6">
    <location>
        <begin position="103"/>
        <end position="128"/>
    </location>
</feature>
<dbReference type="EMBL" id="AMEP01000114">
    <property type="protein sequence ID" value="EKX98395.1"/>
    <property type="molecule type" value="Genomic_DNA"/>
</dbReference>
<feature type="transmembrane region" description="Helical" evidence="6">
    <location>
        <begin position="77"/>
        <end position="97"/>
    </location>
</feature>
<evidence type="ECO:0000256" key="6">
    <source>
        <dbReference type="SAM" id="Phobius"/>
    </source>
</evidence>
<protein>
    <submittedName>
        <fullName evidence="7">Putative Na/Pi-cotransporter II-like protein</fullName>
    </submittedName>
</protein>
<dbReference type="GO" id="GO:0044341">
    <property type="term" value="P:sodium-dependent phosphate transport"/>
    <property type="evidence" value="ECO:0007669"/>
    <property type="project" value="InterPro"/>
</dbReference>
<evidence type="ECO:0000256" key="3">
    <source>
        <dbReference type="ARBA" id="ARBA00022692"/>
    </source>
</evidence>
<evidence type="ECO:0000313" key="7">
    <source>
        <dbReference type="EMBL" id="EKX98395.1"/>
    </source>
</evidence>
<evidence type="ECO:0000256" key="5">
    <source>
        <dbReference type="ARBA" id="ARBA00023136"/>
    </source>
</evidence>
<name>L1N4V6_9BACT</name>
<dbReference type="GO" id="GO:0005886">
    <property type="term" value="C:plasma membrane"/>
    <property type="evidence" value="ECO:0007669"/>
    <property type="project" value="UniProtKB-SubCell"/>
</dbReference>
<evidence type="ECO:0000256" key="2">
    <source>
        <dbReference type="ARBA" id="ARBA00022475"/>
    </source>
</evidence>
<evidence type="ECO:0000256" key="4">
    <source>
        <dbReference type="ARBA" id="ARBA00022989"/>
    </source>
</evidence>
<gene>
    <name evidence="7" type="ORF">HMPREF9151_01993</name>
</gene>
<comment type="subcellular location">
    <subcellularLocation>
        <location evidence="1">Cell membrane</location>
        <topology evidence="1">Multi-pass membrane protein</topology>
    </subcellularLocation>
</comment>
<evidence type="ECO:0000313" key="8">
    <source>
        <dbReference type="Proteomes" id="UP000010433"/>
    </source>
</evidence>
<dbReference type="OrthoDB" id="9763003at2"/>
<dbReference type="GO" id="GO:0005436">
    <property type="term" value="F:sodium:phosphate symporter activity"/>
    <property type="evidence" value="ECO:0007669"/>
    <property type="project" value="InterPro"/>
</dbReference>
<sequence length="571" mass="64065">MATSDFLIIFFKIAGSLALLIYGMKIMSEALQKMAGPQLRHVLGAMTTNRFTGMLTGTFITSAVQSSTATTVMTVSFVNAGLLTLAQAISVIMGANIGTTLTAWIMSLGYSLDLTNFVFPAFLVGIVLIYSRKHRYKGDFLFGIAFLFFSLVLLSDTGKSMNLQNNRTVIDFFGSFDVNSYTTILIFLLIGTVITLIVQSSAAVMAITILLCSTGVLPVYLGIALVMGENIGTTGTANLVALGSNTQARRTAMAHLVFNVFGVIWVLCLFYPFVHTICHIVGYDPDGPRLSVHELSVKLPIILATFHTFFNVLNTGILIWFIPQIEKVVCWIVKSGKKEEDEEFRLRFIQAGIMKTPELSVLEAQKEICSFAERIQRMFGMVRELLGTKEDSKFVKLFTRIEKYESISDNMELEIAKYLSAVSDAHLSDDTKGKIRDMMREISELESIGDSCYNLARTISRQNNSKEDFTEQQYEHIHQMFELTDDSLSQMNVVINGRKENVDINRSFNIENEINNYRKQLRNQNINDIDNHLYTYTSGTMYMDIINECEKLGDYVVNVVEARMGTKLHDA</sequence>
<dbReference type="Pfam" id="PF02690">
    <property type="entry name" value="Na_Pi_cotrans"/>
    <property type="match status" value="2"/>
</dbReference>
<dbReference type="PATRIC" id="fig|1127699.3.peg.1829"/>
<dbReference type="AlphaFoldDB" id="L1N4V6"/>
<keyword evidence="5 6" id="KW-0472">Membrane</keyword>
<dbReference type="HOGENOM" id="CLU_025623_0_1_10"/>
<feature type="transmembrane region" description="Helical" evidence="6">
    <location>
        <begin position="252"/>
        <end position="274"/>
    </location>
</feature>
<feature type="transmembrane region" description="Helical" evidence="6">
    <location>
        <begin position="205"/>
        <end position="227"/>
    </location>
</feature>
<dbReference type="PANTHER" id="PTHR10010">
    <property type="entry name" value="SOLUTE CARRIER FAMILY 34 SODIUM PHOSPHATE , MEMBER 2-RELATED"/>
    <property type="match status" value="1"/>
</dbReference>
<dbReference type="Gene3D" id="1.20.58.220">
    <property type="entry name" value="Phosphate transport system protein phou homolog 2, domain 2"/>
    <property type="match status" value="1"/>
</dbReference>
<dbReference type="Proteomes" id="UP000010433">
    <property type="component" value="Unassembled WGS sequence"/>
</dbReference>
<keyword evidence="4 6" id="KW-1133">Transmembrane helix</keyword>
<evidence type="ECO:0000256" key="1">
    <source>
        <dbReference type="ARBA" id="ARBA00004651"/>
    </source>
</evidence>
<feature type="transmembrane region" description="Helical" evidence="6">
    <location>
        <begin position="295"/>
        <end position="322"/>
    </location>
</feature>
<feature type="transmembrane region" description="Helical" evidence="6">
    <location>
        <begin position="6"/>
        <end position="24"/>
    </location>
</feature>
<dbReference type="STRING" id="1127699.HMPREF9151_01993"/>
<dbReference type="RefSeq" id="WP_009163298.1">
    <property type="nucleotide sequence ID" value="NZ_KB291010.1"/>
</dbReference>
<keyword evidence="2" id="KW-1003">Cell membrane</keyword>
<accession>L1N4V6</accession>
<dbReference type="InterPro" id="IPR003841">
    <property type="entry name" value="Na/Pi_transpt"/>
</dbReference>